<gene>
    <name evidence="6" type="ORF">DIURU_001639</name>
</gene>
<sequence length="440" mass="49822">MGLTSKLDKLKIVGDHHHHPGADATRGHSADVVDGAAGAPVATDTDDIDEVDNEGQSILMSIISQLRPGCDLSKITLPTFILEKKSMLERITNFFEIPELLLAANTESDPVERFVLITRWYLASWHIAPKAVKKPLNPVLGEVFTCYWDDLPGKQHAYYIAEQTSHHPPKSSYFYICPESKIRVDGVVIPKSRFLGNSSAALMDGWGHVTLGQHNETYVMNQPNVYCRGILFGKMRTELGDHMVIKCEKTGLEADIEFKTKGFISGTYDAIAGTIKRSSTGEELYSISGKWNEVMDIKNLSTGKKKVLYDTATSKLDKPKVRPINEQWEFESRKLWKPTVDALAQRNHEVATEEKFKVEDDQRQRAKKRVDDGVEWYPKLFRSVHQDEPELQDLEYVIYKPLDLNDPPKVLEEKVLEIAPILPGQHFEDRFEIPAFKKSG</sequence>
<name>A0A642UTK0_DIURU</name>
<dbReference type="InterPro" id="IPR037239">
    <property type="entry name" value="OSBP_sf"/>
</dbReference>
<evidence type="ECO:0000256" key="2">
    <source>
        <dbReference type="ARBA" id="ARBA00022448"/>
    </source>
</evidence>
<dbReference type="Gene3D" id="1.10.287.2720">
    <property type="match status" value="1"/>
</dbReference>
<evidence type="ECO:0008006" key="8">
    <source>
        <dbReference type="Google" id="ProtNLM"/>
    </source>
</evidence>
<dbReference type="FunFam" id="1.10.287.2720:FF:000001">
    <property type="entry name" value="Oxysterol-binding OBPalpha"/>
    <property type="match status" value="1"/>
</dbReference>
<dbReference type="Gene3D" id="3.30.70.3490">
    <property type="match status" value="1"/>
</dbReference>
<evidence type="ECO:0000313" key="6">
    <source>
        <dbReference type="EMBL" id="KAA8905211.1"/>
    </source>
</evidence>
<dbReference type="GO" id="GO:0032541">
    <property type="term" value="C:cortical endoplasmic reticulum"/>
    <property type="evidence" value="ECO:0007669"/>
    <property type="project" value="TreeGrafter"/>
</dbReference>
<protein>
    <recommendedName>
        <fullName evidence="8">Oxysterol-binding protein</fullName>
    </recommendedName>
</protein>
<dbReference type="OrthoDB" id="14833at2759"/>
<keyword evidence="4" id="KW-0446">Lipid-binding</keyword>
<proteinExistence type="inferred from homology"/>
<reference evidence="6 7" key="1">
    <citation type="submission" date="2019-07" db="EMBL/GenBank/DDBJ databases">
        <title>Genome assembly of two rare yeast pathogens: Diutina rugosa and Trichomonascus ciferrii.</title>
        <authorList>
            <person name="Mixao V."/>
            <person name="Saus E."/>
            <person name="Hansen A."/>
            <person name="Lass-Flor C."/>
            <person name="Gabaldon T."/>
        </authorList>
    </citation>
    <scope>NUCLEOTIDE SEQUENCE [LARGE SCALE GENOMIC DNA]</scope>
    <source>
        <strain evidence="6 7">CBS 613</strain>
    </source>
</reference>
<dbReference type="Proteomes" id="UP000449547">
    <property type="component" value="Unassembled WGS sequence"/>
</dbReference>
<dbReference type="GO" id="GO:0005829">
    <property type="term" value="C:cytosol"/>
    <property type="evidence" value="ECO:0007669"/>
    <property type="project" value="TreeGrafter"/>
</dbReference>
<organism evidence="6 7">
    <name type="scientific">Diutina rugosa</name>
    <name type="common">Yeast</name>
    <name type="synonym">Candida rugosa</name>
    <dbReference type="NCBI Taxonomy" id="5481"/>
    <lineage>
        <taxon>Eukaryota</taxon>
        <taxon>Fungi</taxon>
        <taxon>Dikarya</taxon>
        <taxon>Ascomycota</taxon>
        <taxon>Saccharomycotina</taxon>
        <taxon>Pichiomycetes</taxon>
        <taxon>Debaryomycetaceae</taxon>
        <taxon>Diutina</taxon>
    </lineage>
</organism>
<comment type="similarity">
    <text evidence="1 5">Belongs to the OSBP family.</text>
</comment>
<dbReference type="GO" id="GO:0032934">
    <property type="term" value="F:sterol binding"/>
    <property type="evidence" value="ECO:0007669"/>
    <property type="project" value="TreeGrafter"/>
</dbReference>
<comment type="caution">
    <text evidence="6">The sequence shown here is derived from an EMBL/GenBank/DDBJ whole genome shotgun (WGS) entry which is preliminary data.</text>
</comment>
<keyword evidence="3" id="KW-0445">Lipid transport</keyword>
<evidence type="ECO:0000256" key="4">
    <source>
        <dbReference type="ARBA" id="ARBA00023121"/>
    </source>
</evidence>
<dbReference type="FunFam" id="2.40.160.120:FF:000007">
    <property type="entry name" value="Oxysterol binding protein"/>
    <property type="match status" value="1"/>
</dbReference>
<dbReference type="AlphaFoldDB" id="A0A642UTK0"/>
<dbReference type="SUPFAM" id="SSF144000">
    <property type="entry name" value="Oxysterol-binding protein-like"/>
    <property type="match status" value="1"/>
</dbReference>
<evidence type="ECO:0000313" key="7">
    <source>
        <dbReference type="Proteomes" id="UP000449547"/>
    </source>
</evidence>
<dbReference type="Gene3D" id="2.40.160.120">
    <property type="match status" value="1"/>
</dbReference>
<keyword evidence="2" id="KW-0813">Transport</keyword>
<dbReference type="EMBL" id="SWFT01000050">
    <property type="protein sequence ID" value="KAA8905211.1"/>
    <property type="molecule type" value="Genomic_DNA"/>
</dbReference>
<dbReference type="GO" id="GO:0016020">
    <property type="term" value="C:membrane"/>
    <property type="evidence" value="ECO:0007669"/>
    <property type="project" value="TreeGrafter"/>
</dbReference>
<dbReference type="PANTHER" id="PTHR10972:SF102">
    <property type="entry name" value="OXYSTEROL-BINDING PROTEIN"/>
    <property type="match status" value="1"/>
</dbReference>
<evidence type="ECO:0000256" key="5">
    <source>
        <dbReference type="RuleBase" id="RU003844"/>
    </source>
</evidence>
<dbReference type="Pfam" id="PF01237">
    <property type="entry name" value="Oxysterol_BP"/>
    <property type="match status" value="1"/>
</dbReference>
<dbReference type="PROSITE" id="PS01013">
    <property type="entry name" value="OSBP"/>
    <property type="match status" value="1"/>
</dbReference>
<accession>A0A642UTK0</accession>
<dbReference type="InterPro" id="IPR018494">
    <property type="entry name" value="Oxysterol-bd_CS"/>
</dbReference>
<dbReference type="InterPro" id="IPR000648">
    <property type="entry name" value="Oxysterol-bd"/>
</dbReference>
<dbReference type="OMA" id="VHTHKKD"/>
<evidence type="ECO:0000256" key="3">
    <source>
        <dbReference type="ARBA" id="ARBA00023055"/>
    </source>
</evidence>
<dbReference type="RefSeq" id="XP_034013597.1">
    <property type="nucleotide sequence ID" value="XM_034154204.1"/>
</dbReference>
<keyword evidence="7" id="KW-1185">Reference proteome</keyword>
<dbReference type="VEuPathDB" id="FungiDB:DIURU_001639"/>
<dbReference type="GO" id="GO:0006869">
    <property type="term" value="P:lipid transport"/>
    <property type="evidence" value="ECO:0007669"/>
    <property type="project" value="UniProtKB-KW"/>
</dbReference>
<dbReference type="GeneID" id="54780292"/>
<evidence type="ECO:0000256" key="1">
    <source>
        <dbReference type="ARBA" id="ARBA00008842"/>
    </source>
</evidence>
<dbReference type="PANTHER" id="PTHR10972">
    <property type="entry name" value="OXYSTEROL-BINDING PROTEIN-RELATED"/>
    <property type="match status" value="1"/>
</dbReference>